<evidence type="ECO:0000256" key="1">
    <source>
        <dbReference type="SAM" id="MobiDB-lite"/>
    </source>
</evidence>
<feature type="compositionally biased region" description="Basic and acidic residues" evidence="1">
    <location>
        <begin position="23"/>
        <end position="40"/>
    </location>
</feature>
<feature type="region of interest" description="Disordered" evidence="1">
    <location>
        <begin position="1"/>
        <end position="176"/>
    </location>
</feature>
<accession>A0A4U6UEF0</accession>
<feature type="compositionally biased region" description="Low complexity" evidence="1">
    <location>
        <begin position="123"/>
        <end position="134"/>
    </location>
</feature>
<name>A0A4U6UEF0_SETVI</name>
<proteinExistence type="predicted"/>
<keyword evidence="3" id="KW-1185">Reference proteome</keyword>
<dbReference type="Proteomes" id="UP000298652">
    <property type="component" value="Chromosome 5"/>
</dbReference>
<evidence type="ECO:0000313" key="3">
    <source>
        <dbReference type="Proteomes" id="UP000298652"/>
    </source>
</evidence>
<organism evidence="2 3">
    <name type="scientific">Setaria viridis</name>
    <name type="common">Green bristlegrass</name>
    <name type="synonym">Setaria italica subsp. viridis</name>
    <dbReference type="NCBI Taxonomy" id="4556"/>
    <lineage>
        <taxon>Eukaryota</taxon>
        <taxon>Viridiplantae</taxon>
        <taxon>Streptophyta</taxon>
        <taxon>Embryophyta</taxon>
        <taxon>Tracheophyta</taxon>
        <taxon>Spermatophyta</taxon>
        <taxon>Magnoliopsida</taxon>
        <taxon>Liliopsida</taxon>
        <taxon>Poales</taxon>
        <taxon>Poaceae</taxon>
        <taxon>PACMAD clade</taxon>
        <taxon>Panicoideae</taxon>
        <taxon>Panicodae</taxon>
        <taxon>Paniceae</taxon>
        <taxon>Cenchrinae</taxon>
        <taxon>Setaria</taxon>
    </lineage>
</organism>
<evidence type="ECO:0000313" key="2">
    <source>
        <dbReference type="EMBL" id="TKW13622.1"/>
    </source>
</evidence>
<gene>
    <name evidence="2" type="ORF">SEVIR_5G114100v2</name>
</gene>
<dbReference type="AlphaFoldDB" id="A0A4U6UEF0"/>
<feature type="compositionally biased region" description="Basic and acidic residues" evidence="1">
    <location>
        <begin position="1"/>
        <end position="13"/>
    </location>
</feature>
<protein>
    <submittedName>
        <fullName evidence="2">Uncharacterized protein</fullName>
    </submittedName>
</protein>
<sequence length="176" mass="18685">MGQHGEAEHDGLRRGMGGGARRWPLEGRRERAGGQIERRIASARNRAGRPTDGSPPPPAAACVFDGSRRRIHRPSSTSTPGANPSTPGAPRPDPGPLVISRTAGVVPTASPRRSLDPPPPAPAARRTGAPQARPDLQRPRVPFCDASARSRARDSVFPPNLASKRQDKLPQGTRCS</sequence>
<dbReference type="Gramene" id="TKW13622">
    <property type="protein sequence ID" value="TKW13622"/>
    <property type="gene ID" value="SEVIR_5G114100v2"/>
</dbReference>
<dbReference type="EMBL" id="CM016556">
    <property type="protein sequence ID" value="TKW13622.1"/>
    <property type="molecule type" value="Genomic_DNA"/>
</dbReference>
<feature type="compositionally biased region" description="Polar residues" evidence="1">
    <location>
        <begin position="74"/>
        <end position="86"/>
    </location>
</feature>
<reference evidence="2" key="1">
    <citation type="submission" date="2019-03" db="EMBL/GenBank/DDBJ databases">
        <title>WGS assembly of Setaria viridis.</title>
        <authorList>
            <person name="Huang P."/>
            <person name="Jenkins J."/>
            <person name="Grimwood J."/>
            <person name="Barry K."/>
            <person name="Healey A."/>
            <person name="Mamidi S."/>
            <person name="Sreedasyam A."/>
            <person name="Shu S."/>
            <person name="Feldman M."/>
            <person name="Wu J."/>
            <person name="Yu Y."/>
            <person name="Chen C."/>
            <person name="Johnson J."/>
            <person name="Rokhsar D."/>
            <person name="Baxter I."/>
            <person name="Schmutz J."/>
            <person name="Brutnell T."/>
            <person name="Kellogg E."/>
        </authorList>
    </citation>
    <scope>NUCLEOTIDE SEQUENCE [LARGE SCALE GENOMIC DNA]</scope>
</reference>